<reference evidence="1 2" key="2">
    <citation type="journal article" date="2015" name="Antonie Van Leeuwenhoek">
        <title>Thioclava indica sp. nov., isolated from surface seawater of the Indian Ocean.</title>
        <authorList>
            <person name="Liu Y."/>
            <person name="Lai Q."/>
            <person name="Du J."/>
            <person name="Xu H."/>
            <person name="Jiang L."/>
            <person name="Shao Z."/>
        </authorList>
    </citation>
    <scope>NUCLEOTIDE SEQUENCE [LARGE SCALE GENOMIC DNA]</scope>
    <source>
        <strain evidence="1 2">13D2W-2</strain>
    </source>
</reference>
<dbReference type="Gene3D" id="1.25.40.10">
    <property type="entry name" value="Tetratricopeptide repeat domain"/>
    <property type="match status" value="1"/>
</dbReference>
<name>A0A085TUT5_9RHOB</name>
<dbReference type="STRING" id="1317124.DW2_13055"/>
<dbReference type="InterPro" id="IPR011990">
    <property type="entry name" value="TPR-like_helical_dom_sf"/>
</dbReference>
<dbReference type="PANTHER" id="PTHR43628">
    <property type="entry name" value="ACTIVATOR OF C KINASE PROTEIN 1-RELATED"/>
    <property type="match status" value="1"/>
</dbReference>
<evidence type="ECO:0000313" key="2">
    <source>
        <dbReference type="Proteomes" id="UP000028607"/>
    </source>
</evidence>
<dbReference type="EMBL" id="AQRC01000010">
    <property type="protein sequence ID" value="KFE34482.1"/>
    <property type="molecule type" value="Genomic_DNA"/>
</dbReference>
<protein>
    <submittedName>
        <fullName evidence="1">Sel1 domain-containing protein</fullName>
    </submittedName>
</protein>
<dbReference type="PATRIC" id="fig|1317124.6.peg.2643"/>
<organism evidence="1 2">
    <name type="scientific">Thioclava atlantica</name>
    <dbReference type="NCBI Taxonomy" id="1317124"/>
    <lineage>
        <taxon>Bacteria</taxon>
        <taxon>Pseudomonadati</taxon>
        <taxon>Pseudomonadota</taxon>
        <taxon>Alphaproteobacteria</taxon>
        <taxon>Rhodobacterales</taxon>
        <taxon>Paracoccaceae</taxon>
        <taxon>Thioclava</taxon>
    </lineage>
</organism>
<dbReference type="eggNOG" id="COG0790">
    <property type="taxonomic scope" value="Bacteria"/>
</dbReference>
<comment type="caution">
    <text evidence="1">The sequence shown here is derived from an EMBL/GenBank/DDBJ whole genome shotgun (WGS) entry which is preliminary data.</text>
</comment>
<accession>A0A085TUT5</accession>
<dbReference type="AlphaFoldDB" id="A0A085TUT5"/>
<dbReference type="Pfam" id="PF08238">
    <property type="entry name" value="Sel1"/>
    <property type="match status" value="4"/>
</dbReference>
<dbReference type="SMART" id="SM00671">
    <property type="entry name" value="SEL1"/>
    <property type="match status" value="4"/>
</dbReference>
<gene>
    <name evidence="1" type="ORF">DW2_13055</name>
</gene>
<dbReference type="InterPro" id="IPR052945">
    <property type="entry name" value="Mitotic_Regulator"/>
</dbReference>
<evidence type="ECO:0000313" key="1">
    <source>
        <dbReference type="EMBL" id="KFE34482.1"/>
    </source>
</evidence>
<dbReference type="SUPFAM" id="SSF81901">
    <property type="entry name" value="HCP-like"/>
    <property type="match status" value="1"/>
</dbReference>
<proteinExistence type="predicted"/>
<dbReference type="PANTHER" id="PTHR43628:SF1">
    <property type="entry name" value="CHITIN SYNTHASE REGULATORY FACTOR 2-RELATED"/>
    <property type="match status" value="1"/>
</dbReference>
<dbReference type="Proteomes" id="UP000028607">
    <property type="component" value="Unassembled WGS sequence"/>
</dbReference>
<dbReference type="InterPro" id="IPR006597">
    <property type="entry name" value="Sel1-like"/>
</dbReference>
<keyword evidence="2" id="KW-1185">Reference proteome</keyword>
<sequence length="451" mass="47703">MWMRSDRVLVGGVILGAGLLFGTVGTSIAQDAGSAVAPAASQTAAPSADQRSARERGEAKIWGLDGEAKDPAAGVALLEQAVAEGDVSAMRTLGDILMWGGPVPADPQRGVTLLERAVKAGDGRARTILGKHLLGGWVIPRDAARGRELLEERVAADDPDAQTALSQFYLYGTGLPKDWTKARALAEAAAKAGKGEALWKFGEMLMWSERDPQAAQAALERAGELGEAGAWATLAEGAMYGFLGGRSTSRAKFAGYAAKARAAGNDRIEVLDAIRQMWGITLRASGPKTIERLTEAADAGNGEAAHYLVALLRDGNQLNIRKDRPAAQAALDKYKTLFTDGDYERYALSIEAARRRDPAGLAAMAERVQAEPGALSGDGAKQLYAANPNLAIYLIQQDLKKQGLYSGPLDGLAGKRTIRGMARVCRTLPGDLDCREKILSPSVVGAILTRE</sequence>
<reference evidence="2" key="1">
    <citation type="submission" date="2013-04" db="EMBL/GenBank/DDBJ databases">
        <title>Thioclava sp. 13D2W-2 Genome Sequencing.</title>
        <authorList>
            <person name="Lai Q."/>
            <person name="Li G."/>
            <person name="Shao Z."/>
        </authorList>
    </citation>
    <scope>NUCLEOTIDE SEQUENCE [LARGE SCALE GENOMIC DNA]</scope>
    <source>
        <strain evidence="2">13D2W-2</strain>
    </source>
</reference>